<keyword evidence="4 9" id="KW-0812">Transmembrane</keyword>
<proteinExistence type="inferred from homology"/>
<dbReference type="GO" id="GO:0006488">
    <property type="term" value="P:dolichol-linked oligosaccharide biosynthetic process"/>
    <property type="evidence" value="ECO:0007669"/>
    <property type="project" value="InterPro"/>
</dbReference>
<evidence type="ECO:0000256" key="3">
    <source>
        <dbReference type="ARBA" id="ARBA00010288"/>
    </source>
</evidence>
<evidence type="ECO:0000256" key="6">
    <source>
        <dbReference type="ARBA" id="ARBA00022989"/>
    </source>
</evidence>
<evidence type="ECO:0000256" key="7">
    <source>
        <dbReference type="ARBA" id="ARBA00023136"/>
    </source>
</evidence>
<evidence type="ECO:0000256" key="1">
    <source>
        <dbReference type="ARBA" id="ARBA00004477"/>
    </source>
</evidence>
<organism evidence="10">
    <name type="scientific">Trypanosoma vivax (strain Y486)</name>
    <dbReference type="NCBI Taxonomy" id="1055687"/>
    <lineage>
        <taxon>Eukaryota</taxon>
        <taxon>Discoba</taxon>
        <taxon>Euglenozoa</taxon>
        <taxon>Kinetoplastea</taxon>
        <taxon>Metakinetoplastina</taxon>
        <taxon>Trypanosomatida</taxon>
        <taxon>Trypanosomatidae</taxon>
        <taxon>Trypanosoma</taxon>
        <taxon>Duttonella</taxon>
    </lineage>
</organism>
<comment type="pathway">
    <text evidence="2">Protein modification; protein glycosylation.</text>
</comment>
<evidence type="ECO:0000256" key="2">
    <source>
        <dbReference type="ARBA" id="ARBA00004922"/>
    </source>
</evidence>
<dbReference type="InterPro" id="IPR007594">
    <property type="entry name" value="RFT1"/>
</dbReference>
<name>G0UD75_TRYVY</name>
<comment type="function">
    <text evidence="8 9">Intramembrane glycolipid transporter that operates in the biosynthetic pathway of dolichol-linked oligosaccharides, the glycan precursors employed in protein asparagine (N)-glycosylation. The sequential addition of sugars to dolichol pyrophosphate produces dolichol-linked oligosaccharides containing fourteen sugars, including two GlcNAcs, nine mannoses and three glucoses. Once assembled, the oligosaccharide is transferred from the lipid to nascent proteins by oligosaccharyltransferases. The assembly of dolichol-linked oligosaccharides begins on the cytosolic side of the endoplasmic reticulum membrane and finishes in its lumen. RFT1 could mediate the translocation of the cytosolically oriented intermediate DolPP-GlcNAc2Man5, produced by ALG11, into the ER lumen where dolichol-linked oligosaccharides assembly continues. However, the intramembrane lipid transporter activity could not be confirmed in vitro.</text>
</comment>
<feature type="transmembrane region" description="Helical" evidence="9">
    <location>
        <begin position="328"/>
        <end position="347"/>
    </location>
</feature>
<comment type="similarity">
    <text evidence="3 9">Belongs to the RFT1 family.</text>
</comment>
<keyword evidence="7 9" id="KW-0472">Membrane</keyword>
<protein>
    <recommendedName>
        <fullName evidence="9">Protein RFT1 homolog</fullName>
    </recommendedName>
</protein>
<sequence>MALLELLPLCRVDVFPSLLALARPSSITAPTSSKEAALHVVGLPEFVEAVSIMTSLSIEPCVGLIQSLDSVRDVVASEFWALLARLIVTFVYLWIHGGLGGETWAARMCFSLANLAYAGATVAYFLWLWNRDSGTRTGNHEGSKGHHNDQNAEKGDLEDVGLSMLRLDAAQQLWGGSYRPIAGMSQLSIQARLPWCYLSLEVILETARREVLLLLQFFRESCLRLLLTEGEHFALASMNSATAVGQYNVVGNLGSLAARLVFRVWETACFAKWSRDAAAGREGEAVALLIVMLRVSSYFGATVLLLGPPMSEVVLLGLFSHRWATPEMVRALQLYCYQLPLMGWYGLLDAFVRATASPHTLVIVQKVLVAQTALYLIVCFVALRLHWAADAAVGLIVANGVSTGLRCLGALWLVMKGRGVLKSEEKKHTLLRPSDLLAVFDWRITLVWTCLFAFTRYATYTATTTTPGVVSAILAFPVLLAAVLRWDADIPTLKHLLLRG</sequence>
<accession>G0UD75</accession>
<feature type="transmembrane region" description="Helical" evidence="9">
    <location>
        <begin position="285"/>
        <end position="308"/>
    </location>
</feature>
<keyword evidence="5" id="KW-0256">Endoplasmic reticulum</keyword>
<dbReference type="EMBL" id="HE573027">
    <property type="protein sequence ID" value="CCC53786.1"/>
    <property type="molecule type" value="Genomic_DNA"/>
</dbReference>
<feature type="transmembrane region" description="Helical" evidence="9">
    <location>
        <begin position="436"/>
        <end position="454"/>
    </location>
</feature>
<comment type="subcellular location">
    <subcellularLocation>
        <location evidence="1 9">Endoplasmic reticulum membrane</location>
        <topology evidence="1 9">Multi-pass membrane protein</topology>
    </subcellularLocation>
</comment>
<dbReference type="AlphaFoldDB" id="G0UD75"/>
<gene>
    <name evidence="10" type="ORF">TVY486_1112700</name>
</gene>
<reference evidence="10" key="1">
    <citation type="journal article" date="2012" name="Proc. Natl. Acad. Sci. U.S.A.">
        <title>Antigenic diversity is generated by distinct evolutionary mechanisms in African trypanosome species.</title>
        <authorList>
            <person name="Jackson A.P."/>
            <person name="Berry A."/>
            <person name="Aslett M."/>
            <person name="Allison H.C."/>
            <person name="Burton P."/>
            <person name="Vavrova-Anderson J."/>
            <person name="Brown R."/>
            <person name="Browne H."/>
            <person name="Corton N."/>
            <person name="Hauser H."/>
            <person name="Gamble J."/>
            <person name="Gilderthorp R."/>
            <person name="Marcello L."/>
            <person name="McQuillan J."/>
            <person name="Otto T.D."/>
            <person name="Quail M.A."/>
            <person name="Sanders M.J."/>
            <person name="van Tonder A."/>
            <person name="Ginger M.L."/>
            <person name="Field M.C."/>
            <person name="Barry J.D."/>
            <person name="Hertz-Fowler C."/>
            <person name="Berriman M."/>
        </authorList>
    </citation>
    <scope>NUCLEOTIDE SEQUENCE</scope>
    <source>
        <strain evidence="10">Y486</strain>
    </source>
</reference>
<evidence type="ECO:0000256" key="4">
    <source>
        <dbReference type="ARBA" id="ARBA00022692"/>
    </source>
</evidence>
<dbReference type="PANTHER" id="PTHR13117:SF5">
    <property type="entry name" value="PROTEIN RFT1 HOMOLOG"/>
    <property type="match status" value="1"/>
</dbReference>
<dbReference type="Pfam" id="PF04506">
    <property type="entry name" value="Rft-1"/>
    <property type="match status" value="1"/>
</dbReference>
<dbReference type="GO" id="GO:0034203">
    <property type="term" value="P:glycolipid translocation"/>
    <property type="evidence" value="ECO:0007669"/>
    <property type="project" value="TreeGrafter"/>
</dbReference>
<dbReference type="PANTHER" id="PTHR13117">
    <property type="entry name" value="ENDOPLASMIC RETICULUM MULTISPAN TRANSMEMBRANE PROTEIN-RELATED"/>
    <property type="match status" value="1"/>
</dbReference>
<dbReference type="VEuPathDB" id="TriTrypDB:TvY486_1112700"/>
<feature type="transmembrane region" description="Helical" evidence="9">
    <location>
        <begin position="393"/>
        <end position="415"/>
    </location>
</feature>
<keyword evidence="6 9" id="KW-1133">Transmembrane helix</keyword>
<dbReference type="GO" id="GO:0005789">
    <property type="term" value="C:endoplasmic reticulum membrane"/>
    <property type="evidence" value="ECO:0007669"/>
    <property type="project" value="UniProtKB-SubCell"/>
</dbReference>
<feature type="transmembrane region" description="Helical" evidence="9">
    <location>
        <begin position="367"/>
        <end position="387"/>
    </location>
</feature>
<evidence type="ECO:0000313" key="10">
    <source>
        <dbReference type="EMBL" id="CCC53786.1"/>
    </source>
</evidence>
<comment type="caution">
    <text evidence="9">Lacks conserved residue(s) required for the propagation of feature annotation.</text>
</comment>
<evidence type="ECO:0000256" key="8">
    <source>
        <dbReference type="ARBA" id="ARBA00045912"/>
    </source>
</evidence>
<feature type="transmembrane region" description="Helical" evidence="9">
    <location>
        <begin position="466"/>
        <end position="484"/>
    </location>
</feature>
<feature type="transmembrane region" description="Helical" evidence="9">
    <location>
        <begin position="105"/>
        <end position="129"/>
    </location>
</feature>
<evidence type="ECO:0000256" key="9">
    <source>
        <dbReference type="RuleBase" id="RU365067"/>
    </source>
</evidence>
<evidence type="ECO:0000256" key="5">
    <source>
        <dbReference type="ARBA" id="ARBA00022824"/>
    </source>
</evidence>
<feature type="transmembrane region" description="Helical" evidence="9">
    <location>
        <begin position="79"/>
        <end position="99"/>
    </location>
</feature>